<dbReference type="RefSeq" id="WP_101752452.1">
    <property type="nucleotide sequence ID" value="NZ_CP025430.1"/>
</dbReference>
<name>A0A2H5EYN8_9RHOB</name>
<sequence>MGDLPRCTVSAFIGREAGVAAACYLLKGNIPAALRKGQVYTVDSAIRISEGAFSEISIPHEPLRPGPEGKLFAVSATDFETGLDRSFPDLDRSRGGEFGFDQGDFETHCRNVYFSAMSVYELFRRALGRPVAWAFWSEDKHPPLRLRPFAQRALNAYYDRDRAEIGFGFDRASPDSARADARLLRFTALSSDVVAHEVTHALLDGLRPDYDLPVHPDVFAFHEAVADIVALLSRFTRQNYLAYVLADFRKRGLKYDFMTSLAPELGRLVRKSGLRTLTVEPNDYDAGLAPFDTPRYVTAELAAHERGGLLSSAVFEAFLQALMRRIKPLVDLVAPQGNGVADRYLIEQIQHIAATTAGHFLEICIRALDYCPPASIRFADYLRALITADQILVADDRYGYRESLIEAFRNRGIYPEDIDVVSEAELRWNAPSIPVSRIPGLALSELRFDISPVLPRSADEVRRQAQALALAIDDDPRLAREMGLADPGEVKGGDVSPPVVTSIRPTLRVGREGYVDFSIIAEVTQDRLVTIDGGTVRLRGGATLILGPQGDPQMIVRQRIDNEARIKAETDHLQQAIAGRQLVLQDGRYVVAQDYRHAMCGSH</sequence>
<evidence type="ECO:0008006" key="3">
    <source>
        <dbReference type="Google" id="ProtNLM"/>
    </source>
</evidence>
<dbReference type="Proteomes" id="UP000234530">
    <property type="component" value="Chromosome"/>
</dbReference>
<reference evidence="1 2" key="1">
    <citation type="journal article" date="2013" name="Antonie Van Leeuwenhoek">
        <title>Paracoccus zhejiangensis sp. nov., isolated from activated sludge in wastewater-treatment system.</title>
        <authorList>
            <person name="Wu Z.G."/>
            <person name="Zhang D.F."/>
            <person name="Liu Y.L."/>
            <person name="Wang F."/>
            <person name="Jiang X."/>
            <person name="Li C."/>
            <person name="Li S.P."/>
            <person name="Hong Q."/>
            <person name="Li W.J."/>
        </authorList>
    </citation>
    <scope>NUCLEOTIDE SEQUENCE [LARGE SCALE GENOMIC DNA]</scope>
    <source>
        <strain evidence="1 2">J6</strain>
    </source>
</reference>
<protein>
    <recommendedName>
        <fullName evidence="3">Peptidase M4</fullName>
    </recommendedName>
</protein>
<evidence type="ECO:0000313" key="1">
    <source>
        <dbReference type="EMBL" id="AUH64415.1"/>
    </source>
</evidence>
<evidence type="ECO:0000313" key="2">
    <source>
        <dbReference type="Proteomes" id="UP000234530"/>
    </source>
</evidence>
<dbReference type="EMBL" id="CP025430">
    <property type="protein sequence ID" value="AUH64415.1"/>
    <property type="molecule type" value="Genomic_DNA"/>
</dbReference>
<dbReference type="AlphaFoldDB" id="A0A2H5EYN8"/>
<dbReference type="SUPFAM" id="SSF55486">
    <property type="entry name" value="Metalloproteases ('zincins'), catalytic domain"/>
    <property type="match status" value="1"/>
</dbReference>
<keyword evidence="2" id="KW-1185">Reference proteome</keyword>
<gene>
    <name evidence="1" type="ORF">CX676_09785</name>
</gene>
<dbReference type="CDD" id="cd09598">
    <property type="entry name" value="M4_like"/>
    <property type="match status" value="1"/>
</dbReference>
<dbReference type="OrthoDB" id="178184at2"/>
<dbReference type="KEGG" id="pzh:CX676_09785"/>
<organism evidence="1 2">
    <name type="scientific">Paracoccus zhejiangensis</name>
    <dbReference type="NCBI Taxonomy" id="1077935"/>
    <lineage>
        <taxon>Bacteria</taxon>
        <taxon>Pseudomonadati</taxon>
        <taxon>Pseudomonadota</taxon>
        <taxon>Alphaproteobacteria</taxon>
        <taxon>Rhodobacterales</taxon>
        <taxon>Paracoccaceae</taxon>
        <taxon>Paracoccus</taxon>
    </lineage>
</organism>
<proteinExistence type="predicted"/>
<accession>A0A2H5EYN8</accession>